<dbReference type="EMBL" id="JBHLVX010000022">
    <property type="protein sequence ID" value="MFC0267677.1"/>
    <property type="molecule type" value="Genomic_DNA"/>
</dbReference>
<dbReference type="CDD" id="cd03019">
    <property type="entry name" value="DsbA_DsbA"/>
    <property type="match status" value="1"/>
</dbReference>
<keyword evidence="5 7" id="KW-1015">Disulfide bond</keyword>
<dbReference type="InterPro" id="IPR036249">
    <property type="entry name" value="Thioredoxin-like_sf"/>
</dbReference>
<evidence type="ECO:0000313" key="11">
    <source>
        <dbReference type="Proteomes" id="UP001589814"/>
    </source>
</evidence>
<protein>
    <recommendedName>
        <fullName evidence="7">Thiol:disulfide interchange protein</fullName>
    </recommendedName>
</protein>
<feature type="domain" description="Thioredoxin" evidence="9">
    <location>
        <begin position="16"/>
        <end position="168"/>
    </location>
</feature>
<comment type="similarity">
    <text evidence="2">Belongs to the thioredoxin family. DsbA subfamily.</text>
</comment>
<dbReference type="InterPro" id="IPR017937">
    <property type="entry name" value="Thioredoxin_CS"/>
</dbReference>
<feature type="chain" id="PRO_5046279426" description="Thiol:disulfide interchange protein" evidence="8">
    <location>
        <begin position="27"/>
        <end position="219"/>
    </location>
</feature>
<dbReference type="PANTHER" id="PTHR35891">
    <property type="entry name" value="THIOL:DISULFIDE INTERCHANGE PROTEIN DSBA"/>
    <property type="match status" value="1"/>
</dbReference>
<dbReference type="PANTHER" id="PTHR35891:SF2">
    <property type="entry name" value="THIOL:DISULFIDE INTERCHANGE PROTEIN DSBA"/>
    <property type="match status" value="1"/>
</dbReference>
<evidence type="ECO:0000313" key="10">
    <source>
        <dbReference type="EMBL" id="MFC0267677.1"/>
    </source>
</evidence>
<evidence type="ECO:0000256" key="2">
    <source>
        <dbReference type="ARBA" id="ARBA00005791"/>
    </source>
</evidence>
<dbReference type="Gene3D" id="3.40.30.10">
    <property type="entry name" value="Glutaredoxin"/>
    <property type="match status" value="1"/>
</dbReference>
<sequence length="219" mass="24294">MRKFLPGARWLLTAMALCGFASAAMAAEPVAGQDYEVLDNPVPTELPEGQIGVTEVFWYGCPHCYEFEEPLEAWVAEQPDDVTFDRLPATMGDTWMRHAAAFYAAKDLGIFSEQFHRDFFNAIHQEGQRLIDPDDIAEFFTHYGVDRQAALDALDSFGVRSQLNQATARMKAYQLMGVPALVVDGRYVITPRSAGGLANMLKVADSLIEQVREQQANAG</sequence>
<dbReference type="PIRSF" id="PIRSF001488">
    <property type="entry name" value="Tdi_protein"/>
    <property type="match status" value="1"/>
</dbReference>
<dbReference type="SUPFAM" id="SSF52833">
    <property type="entry name" value="Thioredoxin-like"/>
    <property type="match status" value="1"/>
</dbReference>
<evidence type="ECO:0000259" key="9">
    <source>
        <dbReference type="PROSITE" id="PS51352"/>
    </source>
</evidence>
<dbReference type="RefSeq" id="WP_019950487.1">
    <property type="nucleotide sequence ID" value="NZ_JBHLVX010000022.1"/>
</dbReference>
<dbReference type="Pfam" id="PF01323">
    <property type="entry name" value="DSBA"/>
    <property type="match status" value="1"/>
</dbReference>
<organism evidence="10 11">
    <name type="scientific">Kushneria aurantia</name>
    <dbReference type="NCBI Taxonomy" id="504092"/>
    <lineage>
        <taxon>Bacteria</taxon>
        <taxon>Pseudomonadati</taxon>
        <taxon>Pseudomonadota</taxon>
        <taxon>Gammaproteobacteria</taxon>
        <taxon>Oceanospirillales</taxon>
        <taxon>Halomonadaceae</taxon>
        <taxon>Kushneria</taxon>
    </lineage>
</organism>
<keyword evidence="3 8" id="KW-0732">Signal</keyword>
<evidence type="ECO:0000256" key="6">
    <source>
        <dbReference type="ARBA" id="ARBA00023284"/>
    </source>
</evidence>
<keyword evidence="11" id="KW-1185">Reference proteome</keyword>
<evidence type="ECO:0000256" key="4">
    <source>
        <dbReference type="ARBA" id="ARBA00022764"/>
    </source>
</evidence>
<evidence type="ECO:0000256" key="7">
    <source>
        <dbReference type="PIRNR" id="PIRNR001488"/>
    </source>
</evidence>
<gene>
    <name evidence="10" type="ORF">ACFFHW_06655</name>
</gene>
<dbReference type="InterPro" id="IPR023205">
    <property type="entry name" value="DsbA/DsbL"/>
</dbReference>
<comment type="caution">
    <text evidence="10">The sequence shown here is derived from an EMBL/GenBank/DDBJ whole genome shotgun (WGS) entry which is preliminary data.</text>
</comment>
<comment type="subcellular location">
    <subcellularLocation>
        <location evidence="1 7">Periplasm</location>
    </subcellularLocation>
</comment>
<proteinExistence type="inferred from homology"/>
<dbReference type="PROSITE" id="PS51352">
    <property type="entry name" value="THIOREDOXIN_2"/>
    <property type="match status" value="1"/>
</dbReference>
<evidence type="ECO:0000256" key="1">
    <source>
        <dbReference type="ARBA" id="ARBA00004418"/>
    </source>
</evidence>
<dbReference type="Proteomes" id="UP001589814">
    <property type="component" value="Unassembled WGS sequence"/>
</dbReference>
<reference evidence="10 11" key="1">
    <citation type="submission" date="2024-09" db="EMBL/GenBank/DDBJ databases">
        <authorList>
            <person name="Sun Q."/>
            <person name="Mori K."/>
        </authorList>
    </citation>
    <scope>NUCLEOTIDE SEQUENCE [LARGE SCALE GENOMIC DNA]</scope>
    <source>
        <strain evidence="10 11">CCM 7415</strain>
    </source>
</reference>
<accession>A0ABV6G202</accession>
<evidence type="ECO:0000256" key="8">
    <source>
        <dbReference type="SAM" id="SignalP"/>
    </source>
</evidence>
<feature type="signal peptide" evidence="8">
    <location>
        <begin position="1"/>
        <end position="26"/>
    </location>
</feature>
<name>A0ABV6G202_9GAMM</name>
<keyword evidence="4 7" id="KW-0574">Periplasm</keyword>
<keyword evidence="6" id="KW-0676">Redox-active center</keyword>
<dbReference type="InterPro" id="IPR050824">
    <property type="entry name" value="Thiol_disulfide_DsbA"/>
</dbReference>
<dbReference type="PROSITE" id="PS00194">
    <property type="entry name" value="THIOREDOXIN_1"/>
    <property type="match status" value="1"/>
</dbReference>
<dbReference type="InterPro" id="IPR001853">
    <property type="entry name" value="DSBA-like_thioredoxin_dom"/>
</dbReference>
<dbReference type="InterPro" id="IPR013766">
    <property type="entry name" value="Thioredoxin_domain"/>
</dbReference>
<evidence type="ECO:0000256" key="5">
    <source>
        <dbReference type="ARBA" id="ARBA00023157"/>
    </source>
</evidence>
<evidence type="ECO:0000256" key="3">
    <source>
        <dbReference type="ARBA" id="ARBA00022729"/>
    </source>
</evidence>